<dbReference type="PANTHER" id="PTHR12161">
    <property type="entry name" value="IST1 FAMILY MEMBER"/>
    <property type="match status" value="1"/>
</dbReference>
<evidence type="ECO:0000313" key="4">
    <source>
        <dbReference type="Proteomes" id="UP001367508"/>
    </source>
</evidence>
<evidence type="ECO:0000256" key="2">
    <source>
        <dbReference type="SAM" id="MobiDB-lite"/>
    </source>
</evidence>
<feature type="compositionally biased region" description="Basic residues" evidence="2">
    <location>
        <begin position="386"/>
        <end position="400"/>
    </location>
</feature>
<dbReference type="Pfam" id="PF03398">
    <property type="entry name" value="Ist1"/>
    <property type="match status" value="1"/>
</dbReference>
<protein>
    <submittedName>
        <fullName evidence="3">Uncharacterized protein</fullName>
    </submittedName>
</protein>
<comment type="caution">
    <text evidence="3">The sequence shown here is derived from an EMBL/GenBank/DDBJ whole genome shotgun (WGS) entry which is preliminary data.</text>
</comment>
<feature type="compositionally biased region" description="Basic and acidic residues" evidence="2">
    <location>
        <begin position="356"/>
        <end position="381"/>
    </location>
</feature>
<dbReference type="InterPro" id="IPR005061">
    <property type="entry name" value="Ist1"/>
</dbReference>
<evidence type="ECO:0000313" key="3">
    <source>
        <dbReference type="EMBL" id="KAK7324727.1"/>
    </source>
</evidence>
<dbReference type="AlphaFoldDB" id="A0AAN9KYE7"/>
<keyword evidence="4" id="KW-1185">Reference proteome</keyword>
<dbReference type="EMBL" id="JAYMYQ010000006">
    <property type="protein sequence ID" value="KAK7324727.1"/>
    <property type="molecule type" value="Genomic_DNA"/>
</dbReference>
<dbReference type="PANTHER" id="PTHR12161:SF44">
    <property type="entry name" value="REGULATOR OF VPS4 ACTIVITY IN THE MVB PATHWAY PROTEIN"/>
    <property type="match status" value="1"/>
</dbReference>
<dbReference type="Gene3D" id="1.20.1260.60">
    <property type="entry name" value="Vacuolar protein sorting-associated protein Ist1"/>
    <property type="match status" value="1"/>
</dbReference>
<dbReference type="Proteomes" id="UP001367508">
    <property type="component" value="Unassembled WGS sequence"/>
</dbReference>
<gene>
    <name evidence="3" type="ORF">VNO77_28526</name>
</gene>
<name>A0AAN9KYE7_CANGL</name>
<feature type="region of interest" description="Disordered" evidence="2">
    <location>
        <begin position="350"/>
        <end position="402"/>
    </location>
</feature>
<evidence type="ECO:0000256" key="1">
    <source>
        <dbReference type="ARBA" id="ARBA00005536"/>
    </source>
</evidence>
<accession>A0AAN9KYE7</accession>
<comment type="similarity">
    <text evidence="1">Belongs to the IST1 family.</text>
</comment>
<proteinExistence type="inferred from homology"/>
<sequence length="674" mass="77686">MFDRLFGWSKASKCKKVIDRARCRLRLLKNKRQAMVRQLRKDLVELIQSGHEETAINRVLYLFDSLYATLSCAHVEQLMEDENLIATYELLDEFCEFILTQLSYIRRHKECPNDINEAVSSLIFASARFGDLPELGVIRKLFGERYGERFTTTAVELFPGNLVSKQLKENLSIKSVPDDLKYKMVDEIARHSSLQPQVLAIQYYPEWQQVKENKGYQLVESNAQIIDTTAGSKVHTSEIGEIKRDATCVSSSISKSIDSSSLPEPSLADTCAVVSAAQKYPPHIDFPERRSSIKCNLQNKGERMALTSSARRVSFSSYPEEVVDYVGDIEKYQFSEPKDGACQNQMLLKSRSSDMSNKEKTQFGCDDRDMGQDKSESEKSSTRTSRNSKRPPLKRSKRRSSSLESLGLMDIGYMIYYHNQCKSPSTHKHDTQYRRKHHKLSLEGIPTSSYAQKRLMLHSLSEKEKFLQSYQSEYDTRRKNVNFKMSGCSLEQPSCYFCLYDYRNSWEAQSMKPKREVKAKHAPQAFPLNECCHCQPFWDDELNQGIELVTNTITQKPRRKSYSGAAEYHIFNYPEISSSVNASNSRTSGSFTRIETEAPYSRAMTMPQERHRDNKDKMLRTYSCPTHHPNHVHPKLPDYDDIAAKFTALKKERAWKTKTAVRTKTNRVEEEAYM</sequence>
<dbReference type="InterPro" id="IPR042277">
    <property type="entry name" value="IST1-like"/>
</dbReference>
<reference evidence="3 4" key="1">
    <citation type="submission" date="2024-01" db="EMBL/GenBank/DDBJ databases">
        <title>The genomes of 5 underutilized Papilionoideae crops provide insights into root nodulation and disease resistanc.</title>
        <authorList>
            <person name="Jiang F."/>
        </authorList>
    </citation>
    <scope>NUCLEOTIDE SEQUENCE [LARGE SCALE GENOMIC DNA]</scope>
    <source>
        <strain evidence="3">LVBAO_FW01</strain>
        <tissue evidence="3">Leaves</tissue>
    </source>
</reference>
<dbReference type="FunFam" id="1.20.1260.60:FF:000002">
    <property type="entry name" value="Vacuolar protein sorting-associated protein IST1"/>
    <property type="match status" value="1"/>
</dbReference>
<organism evidence="3 4">
    <name type="scientific">Canavalia gladiata</name>
    <name type="common">Sword bean</name>
    <name type="synonym">Dolichos gladiatus</name>
    <dbReference type="NCBI Taxonomy" id="3824"/>
    <lineage>
        <taxon>Eukaryota</taxon>
        <taxon>Viridiplantae</taxon>
        <taxon>Streptophyta</taxon>
        <taxon>Embryophyta</taxon>
        <taxon>Tracheophyta</taxon>
        <taxon>Spermatophyta</taxon>
        <taxon>Magnoliopsida</taxon>
        <taxon>eudicotyledons</taxon>
        <taxon>Gunneridae</taxon>
        <taxon>Pentapetalae</taxon>
        <taxon>rosids</taxon>
        <taxon>fabids</taxon>
        <taxon>Fabales</taxon>
        <taxon>Fabaceae</taxon>
        <taxon>Papilionoideae</taxon>
        <taxon>50 kb inversion clade</taxon>
        <taxon>NPAAA clade</taxon>
        <taxon>indigoferoid/millettioid clade</taxon>
        <taxon>Phaseoleae</taxon>
        <taxon>Canavalia</taxon>
    </lineage>
</organism>
<dbReference type="GO" id="GO:0015031">
    <property type="term" value="P:protein transport"/>
    <property type="evidence" value="ECO:0007669"/>
    <property type="project" value="InterPro"/>
</dbReference>